<reference evidence="3" key="1">
    <citation type="submission" date="2020-09" db="EMBL/GenBank/DDBJ databases">
        <title>Rhizobia associated with sainfoin plants.</title>
        <authorList>
            <person name="Asharfi S."/>
            <person name="Kuzmanovic N."/>
            <person name="Bunk B."/>
            <person name="Sproeer C."/>
            <person name="Becker M."/>
            <person name="Thuenen T."/>
        </authorList>
    </citation>
    <scope>NUCLEOTIDE SEQUENCE</scope>
    <source>
        <strain evidence="3">OM4</strain>
    </source>
</reference>
<evidence type="ECO:0000313" key="4">
    <source>
        <dbReference type="Proteomes" id="UP001058098"/>
    </source>
</evidence>
<keyword evidence="4" id="KW-1185">Reference proteome</keyword>
<name>A0ABY5QQ28_9HYPH</name>
<evidence type="ECO:0000259" key="2">
    <source>
        <dbReference type="Pfam" id="PF07687"/>
    </source>
</evidence>
<evidence type="ECO:0000256" key="1">
    <source>
        <dbReference type="ARBA" id="ARBA00022801"/>
    </source>
</evidence>
<accession>A0ABY5QQ28</accession>
<protein>
    <submittedName>
        <fullName evidence="3">Amidohydrolase</fullName>
    </submittedName>
</protein>
<dbReference type="SUPFAM" id="SSF53187">
    <property type="entry name" value="Zn-dependent exopeptidases"/>
    <property type="match status" value="1"/>
</dbReference>
<proteinExistence type="predicted"/>
<evidence type="ECO:0000313" key="3">
    <source>
        <dbReference type="EMBL" id="UVC12802.1"/>
    </source>
</evidence>
<dbReference type="NCBIfam" id="TIGR01891">
    <property type="entry name" value="amidohydrolases"/>
    <property type="match status" value="1"/>
</dbReference>
<organism evidence="3 4">
    <name type="scientific">Mesorhizobium onobrychidis</name>
    <dbReference type="NCBI Taxonomy" id="2775404"/>
    <lineage>
        <taxon>Bacteria</taxon>
        <taxon>Pseudomonadati</taxon>
        <taxon>Pseudomonadota</taxon>
        <taxon>Alphaproteobacteria</taxon>
        <taxon>Hyphomicrobiales</taxon>
        <taxon>Phyllobacteriaceae</taxon>
        <taxon>Mesorhizobium</taxon>
    </lineage>
</organism>
<dbReference type="InterPro" id="IPR036264">
    <property type="entry name" value="Bact_exopeptidase_dim_dom"/>
</dbReference>
<dbReference type="Pfam" id="PF07687">
    <property type="entry name" value="M20_dimer"/>
    <property type="match status" value="1"/>
</dbReference>
<dbReference type="PANTHER" id="PTHR11014:SF63">
    <property type="entry name" value="METALLOPEPTIDASE, PUTATIVE (AFU_ORTHOLOGUE AFUA_6G09600)-RELATED"/>
    <property type="match status" value="1"/>
</dbReference>
<dbReference type="Gene3D" id="3.40.630.10">
    <property type="entry name" value="Zn peptidases"/>
    <property type="match status" value="1"/>
</dbReference>
<dbReference type="InterPro" id="IPR017439">
    <property type="entry name" value="Amidohydrolase"/>
</dbReference>
<dbReference type="Gene3D" id="3.30.70.360">
    <property type="match status" value="1"/>
</dbReference>
<dbReference type="EMBL" id="CP062229">
    <property type="protein sequence ID" value="UVC12802.1"/>
    <property type="molecule type" value="Genomic_DNA"/>
</dbReference>
<dbReference type="SUPFAM" id="SSF55031">
    <property type="entry name" value="Bacterial exopeptidase dimerisation domain"/>
    <property type="match status" value="1"/>
</dbReference>
<dbReference type="InterPro" id="IPR002933">
    <property type="entry name" value="Peptidase_M20"/>
</dbReference>
<sequence length="405" mass="43554">MLHNDPIAALTPEVIAWRHHIHSNPELGFNENETARFVAEKLRAFAFDEVHEGIGGTGVVGVLRSGTGTRAIGLRAELDALPVVERTGLPYASRNEGVMHACGHDGHTAMLLGAARLLSQYRAFDGIVYFIFQPAEENEGGSLRMIEDGVFRRFPVEAMYAVHNWPGVRLGTIAARVGAQMAAVDNFELTFEGLGAHAAMPQLGDDPILAAGAFVQAAQRIVSRSVDPQSALVVSLTQIHGGNVGNIVPGKVWLQGTCRFFEPGHSDHCEKLIGEIARGIAAAHSLKATLDYKKGYPPLINTAIATARAVEAAAAAVGRENVTTEFSPSLGCEDFAFMIREAGGCYAWIGVGDVGPGEGLHGDRYVFNDEIVPTVLRYYVNLVEQTLPPREPSEGKLMAQREVPI</sequence>
<dbReference type="Proteomes" id="UP001058098">
    <property type="component" value="Chromosome"/>
</dbReference>
<feature type="domain" description="Peptidase M20 dimerisation" evidence="2">
    <location>
        <begin position="186"/>
        <end position="270"/>
    </location>
</feature>
<dbReference type="Pfam" id="PF01546">
    <property type="entry name" value="Peptidase_M20"/>
    <property type="match status" value="1"/>
</dbReference>
<keyword evidence="1" id="KW-0378">Hydrolase</keyword>
<dbReference type="RefSeq" id="WP_258116449.1">
    <property type="nucleotide sequence ID" value="NZ_CP062229.1"/>
</dbReference>
<gene>
    <name evidence="3" type="ORF">IHQ72_18655</name>
</gene>
<dbReference type="InterPro" id="IPR011650">
    <property type="entry name" value="Peptidase_M20_dimer"/>
</dbReference>
<dbReference type="PIRSF" id="PIRSF005962">
    <property type="entry name" value="Pept_M20D_amidohydro"/>
    <property type="match status" value="1"/>
</dbReference>
<dbReference type="PANTHER" id="PTHR11014">
    <property type="entry name" value="PEPTIDASE M20 FAMILY MEMBER"/>
    <property type="match status" value="1"/>
</dbReference>